<protein>
    <submittedName>
        <fullName evidence="2">Uncharacterized protein</fullName>
    </submittedName>
</protein>
<sequence length="101" mass="12173">MLEKKRDEKRQTLREREREIDRTAGYTRLSNLINGLGGDYIGIRYFFIFLLYLLSIFSFYFLSRPVTCCAQLVHYYGDSPIHSTYYRRRQLYTCVHSKIAR</sequence>
<dbReference type="AlphaFoldDB" id="A0A6G0ZJC4"/>
<keyword evidence="3" id="KW-1185">Reference proteome</keyword>
<gene>
    <name evidence="2" type="ORF">FWK35_00002213</name>
</gene>
<organism evidence="2 3">
    <name type="scientific">Aphis craccivora</name>
    <name type="common">Cowpea aphid</name>
    <dbReference type="NCBI Taxonomy" id="307492"/>
    <lineage>
        <taxon>Eukaryota</taxon>
        <taxon>Metazoa</taxon>
        <taxon>Ecdysozoa</taxon>
        <taxon>Arthropoda</taxon>
        <taxon>Hexapoda</taxon>
        <taxon>Insecta</taxon>
        <taxon>Pterygota</taxon>
        <taxon>Neoptera</taxon>
        <taxon>Paraneoptera</taxon>
        <taxon>Hemiptera</taxon>
        <taxon>Sternorrhyncha</taxon>
        <taxon>Aphidomorpha</taxon>
        <taxon>Aphidoidea</taxon>
        <taxon>Aphididae</taxon>
        <taxon>Aphidini</taxon>
        <taxon>Aphis</taxon>
        <taxon>Aphis</taxon>
    </lineage>
</organism>
<proteinExistence type="predicted"/>
<name>A0A6G0ZJC4_APHCR</name>
<keyword evidence="1" id="KW-0472">Membrane</keyword>
<keyword evidence="1" id="KW-0812">Transmembrane</keyword>
<keyword evidence="1" id="KW-1133">Transmembrane helix</keyword>
<dbReference type="EMBL" id="VUJU01000307">
    <property type="protein sequence ID" value="KAF0771364.1"/>
    <property type="molecule type" value="Genomic_DNA"/>
</dbReference>
<evidence type="ECO:0000256" key="1">
    <source>
        <dbReference type="SAM" id="Phobius"/>
    </source>
</evidence>
<comment type="caution">
    <text evidence="2">The sequence shown here is derived from an EMBL/GenBank/DDBJ whole genome shotgun (WGS) entry which is preliminary data.</text>
</comment>
<reference evidence="2 3" key="1">
    <citation type="submission" date="2019-08" db="EMBL/GenBank/DDBJ databases">
        <title>Whole genome of Aphis craccivora.</title>
        <authorList>
            <person name="Voronova N.V."/>
            <person name="Shulinski R.S."/>
            <person name="Bandarenka Y.V."/>
            <person name="Zhorov D.G."/>
            <person name="Warner D."/>
        </authorList>
    </citation>
    <scope>NUCLEOTIDE SEQUENCE [LARGE SCALE GENOMIC DNA]</scope>
    <source>
        <strain evidence="2">180601</strain>
        <tissue evidence="2">Whole Body</tissue>
    </source>
</reference>
<feature type="transmembrane region" description="Helical" evidence="1">
    <location>
        <begin position="43"/>
        <end position="62"/>
    </location>
</feature>
<evidence type="ECO:0000313" key="3">
    <source>
        <dbReference type="Proteomes" id="UP000478052"/>
    </source>
</evidence>
<evidence type="ECO:0000313" key="2">
    <source>
        <dbReference type="EMBL" id="KAF0771364.1"/>
    </source>
</evidence>
<dbReference type="Proteomes" id="UP000478052">
    <property type="component" value="Unassembled WGS sequence"/>
</dbReference>
<accession>A0A6G0ZJC4</accession>